<evidence type="ECO:0000313" key="1">
    <source>
        <dbReference type="EMBL" id="KAH6936251.1"/>
    </source>
</evidence>
<name>A0ACB7SQE3_HYAAI</name>
<comment type="caution">
    <text evidence="1">The sequence shown here is derived from an EMBL/GenBank/DDBJ whole genome shotgun (WGS) entry which is preliminary data.</text>
</comment>
<proteinExistence type="predicted"/>
<keyword evidence="2" id="KW-1185">Reference proteome</keyword>
<reference evidence="1" key="1">
    <citation type="submission" date="2020-05" db="EMBL/GenBank/DDBJ databases">
        <title>Large-scale comparative analyses of tick genomes elucidate their genetic diversity and vector capacities.</title>
        <authorList>
            <person name="Jia N."/>
            <person name="Wang J."/>
            <person name="Shi W."/>
            <person name="Du L."/>
            <person name="Sun Y."/>
            <person name="Zhan W."/>
            <person name="Jiang J."/>
            <person name="Wang Q."/>
            <person name="Zhang B."/>
            <person name="Ji P."/>
            <person name="Sakyi L.B."/>
            <person name="Cui X."/>
            <person name="Yuan T."/>
            <person name="Jiang B."/>
            <person name="Yang W."/>
            <person name="Lam T.T.-Y."/>
            <person name="Chang Q."/>
            <person name="Ding S."/>
            <person name="Wang X."/>
            <person name="Zhu J."/>
            <person name="Ruan X."/>
            <person name="Zhao L."/>
            <person name="Wei J."/>
            <person name="Que T."/>
            <person name="Du C."/>
            <person name="Cheng J."/>
            <person name="Dai P."/>
            <person name="Han X."/>
            <person name="Huang E."/>
            <person name="Gao Y."/>
            <person name="Liu J."/>
            <person name="Shao H."/>
            <person name="Ye R."/>
            <person name="Li L."/>
            <person name="Wei W."/>
            <person name="Wang X."/>
            <person name="Wang C."/>
            <person name="Yang T."/>
            <person name="Huo Q."/>
            <person name="Li W."/>
            <person name="Guo W."/>
            <person name="Chen H."/>
            <person name="Zhou L."/>
            <person name="Ni X."/>
            <person name="Tian J."/>
            <person name="Zhou Y."/>
            <person name="Sheng Y."/>
            <person name="Liu T."/>
            <person name="Pan Y."/>
            <person name="Xia L."/>
            <person name="Li J."/>
            <person name="Zhao F."/>
            <person name="Cao W."/>
        </authorList>
    </citation>
    <scope>NUCLEOTIDE SEQUENCE</scope>
    <source>
        <strain evidence="1">Hyas-2018</strain>
    </source>
</reference>
<protein>
    <submittedName>
        <fullName evidence="1">Uncharacterized protein</fullName>
    </submittedName>
</protein>
<gene>
    <name evidence="1" type="ORF">HPB50_015044</name>
</gene>
<dbReference type="EMBL" id="CM023483">
    <property type="protein sequence ID" value="KAH6936251.1"/>
    <property type="molecule type" value="Genomic_DNA"/>
</dbReference>
<sequence length="826" mass="92333">MERRGRPFRDSAECAQTASLDVLPPMEAVRKRLDANFVASSALKVYLRIRPQVGGQNFTCPAFQPCGDKVVEFTTAALEHRRQKRFSFTKVFPEGSSQEQLFREAVQAPVDAFINGANVLLFTYGPTCGGKTYTMQGPPTDPGIVPRTLDRLFNLLGHQVCKGAPVRPDCFDDFVQLSEEEQAFALLQKTKLLGEKSARSAADFSTFHLPANDSDGSLFLSNSGDCSYSDRAQVMQAYFTTGGQVSLIVNICPAMSMLEESLNALEFSAVAIEVVPLQLESRHTRCKEAVRRLTERWHNASGSAGLPADPVASPAKDVAVAAALDADEAEELFETIEALQRDMDDMRGQLEWEKKMVAAKEAQVNDYKALVKDLERALRQQRESADEEMAIRVKNAIEITKLELFRKAEQGSTLELLKQLEEAQRRIAELEEEPCDRRSTVTTAAVETQTEEFDTGSAAAPTLEEQNRLMKAESEMHDLRSRFEESQSRLVIELQARKDAEVSVKEARKQLADVQQKLCMREVQQEGLERRLEELQQANDNMQKMAAELNCELERMHHDKQECELSVDVLREQLVNTTEALHEAEDKAKEEAARRAASSLALEQERKTIAEELAEARRLAHNAEESWELRLKEAHDELESCREKLLASEQSRQAAMASLEAKEEQLSSLQQAVKSAAEQEEVADENCPRHTRHAKRNTQRRTRATRSKAQSLASSEVSDSEADFKPPRRTPRRTKKSVAFPEDQLEEKEDRGSRAVLAEDNAVSSPFGKRIGDLLAGVLSIGTGSGVAAQTRTRRQLTATDAGFVELQDEQSPPTRRTAARRKAKQ</sequence>
<dbReference type="Proteomes" id="UP000821845">
    <property type="component" value="Chromosome 3"/>
</dbReference>
<evidence type="ECO:0000313" key="2">
    <source>
        <dbReference type="Proteomes" id="UP000821845"/>
    </source>
</evidence>
<organism evidence="1 2">
    <name type="scientific">Hyalomma asiaticum</name>
    <name type="common">Tick</name>
    <dbReference type="NCBI Taxonomy" id="266040"/>
    <lineage>
        <taxon>Eukaryota</taxon>
        <taxon>Metazoa</taxon>
        <taxon>Ecdysozoa</taxon>
        <taxon>Arthropoda</taxon>
        <taxon>Chelicerata</taxon>
        <taxon>Arachnida</taxon>
        <taxon>Acari</taxon>
        <taxon>Parasitiformes</taxon>
        <taxon>Ixodida</taxon>
        <taxon>Ixodoidea</taxon>
        <taxon>Ixodidae</taxon>
        <taxon>Hyalomminae</taxon>
        <taxon>Hyalomma</taxon>
    </lineage>
</organism>
<accession>A0ACB7SQE3</accession>